<organism evidence="1 2">
    <name type="scientific">Gossypium darwinii</name>
    <name type="common">Darwin's cotton</name>
    <name type="synonym">Gossypium barbadense var. darwinii</name>
    <dbReference type="NCBI Taxonomy" id="34276"/>
    <lineage>
        <taxon>Eukaryota</taxon>
        <taxon>Viridiplantae</taxon>
        <taxon>Streptophyta</taxon>
        <taxon>Embryophyta</taxon>
        <taxon>Tracheophyta</taxon>
        <taxon>Spermatophyta</taxon>
        <taxon>Magnoliopsida</taxon>
        <taxon>eudicotyledons</taxon>
        <taxon>Gunneridae</taxon>
        <taxon>Pentapetalae</taxon>
        <taxon>rosids</taxon>
        <taxon>malvids</taxon>
        <taxon>Malvales</taxon>
        <taxon>Malvaceae</taxon>
        <taxon>Malvoideae</taxon>
        <taxon>Gossypium</taxon>
    </lineage>
</organism>
<proteinExistence type="predicted"/>
<dbReference type="AlphaFoldDB" id="A0A5D2F0H5"/>
<sequence length="67" mass="7538">MPSPLAPIHGEPRYLGGVGAWHEVEHDSEGWRASYSAWTRSLRRRFSSAARVLGWLYVLCIGLRDVG</sequence>
<keyword evidence="2" id="KW-1185">Reference proteome</keyword>
<gene>
    <name evidence="1" type="ORF">ES288_A10G178900v1</name>
</gene>
<dbReference type="Proteomes" id="UP000323506">
    <property type="component" value="Chromosome A10"/>
</dbReference>
<evidence type="ECO:0000313" key="1">
    <source>
        <dbReference type="EMBL" id="TYG99220.1"/>
    </source>
</evidence>
<protein>
    <submittedName>
        <fullName evidence="1">Uncharacterized protein</fullName>
    </submittedName>
</protein>
<evidence type="ECO:0000313" key="2">
    <source>
        <dbReference type="Proteomes" id="UP000323506"/>
    </source>
</evidence>
<accession>A0A5D2F0H5</accession>
<name>A0A5D2F0H5_GOSDA</name>
<reference evidence="1 2" key="1">
    <citation type="submission" date="2019-06" db="EMBL/GenBank/DDBJ databases">
        <title>WGS assembly of Gossypium darwinii.</title>
        <authorList>
            <person name="Chen Z.J."/>
            <person name="Sreedasyam A."/>
            <person name="Ando A."/>
            <person name="Song Q."/>
            <person name="De L."/>
            <person name="Hulse-Kemp A."/>
            <person name="Ding M."/>
            <person name="Ye W."/>
            <person name="Kirkbride R."/>
            <person name="Jenkins J."/>
            <person name="Plott C."/>
            <person name="Lovell J."/>
            <person name="Lin Y.-M."/>
            <person name="Vaughn R."/>
            <person name="Liu B."/>
            <person name="Li W."/>
            <person name="Simpson S."/>
            <person name="Scheffler B."/>
            <person name="Saski C."/>
            <person name="Grover C."/>
            <person name="Hu G."/>
            <person name="Conover J."/>
            <person name="Carlson J."/>
            <person name="Shu S."/>
            <person name="Boston L."/>
            <person name="Williams M."/>
            <person name="Peterson D."/>
            <person name="Mcgee K."/>
            <person name="Jones D."/>
            <person name="Wendel J."/>
            <person name="Stelly D."/>
            <person name="Grimwood J."/>
            <person name="Schmutz J."/>
        </authorList>
    </citation>
    <scope>NUCLEOTIDE SEQUENCE [LARGE SCALE GENOMIC DNA]</scope>
    <source>
        <strain evidence="1">1808015.09</strain>
    </source>
</reference>
<dbReference type="EMBL" id="CM017697">
    <property type="protein sequence ID" value="TYG99220.1"/>
    <property type="molecule type" value="Genomic_DNA"/>
</dbReference>